<dbReference type="InterPro" id="IPR036637">
    <property type="entry name" value="Phosphohistidine_dom_sf"/>
</dbReference>
<evidence type="ECO:0000313" key="25">
    <source>
        <dbReference type="Proteomes" id="UP000221961"/>
    </source>
</evidence>
<evidence type="ECO:0000256" key="4">
    <source>
        <dbReference type="ARBA" id="ARBA00002788"/>
    </source>
</evidence>
<comment type="similarity">
    <text evidence="7">Belongs to the PEP-utilizing enzyme family.</text>
</comment>
<evidence type="ECO:0000256" key="17">
    <source>
        <dbReference type="ARBA" id="ARBA00022777"/>
    </source>
</evidence>
<dbReference type="SUPFAM" id="SSF53062">
    <property type="entry name" value="PTS system fructose IIA component-like"/>
    <property type="match status" value="1"/>
</dbReference>
<dbReference type="SUPFAM" id="SSF55594">
    <property type="entry name" value="HPr-like"/>
    <property type="match status" value="1"/>
</dbReference>
<evidence type="ECO:0000313" key="24">
    <source>
        <dbReference type="EMBL" id="ATL70305.1"/>
    </source>
</evidence>
<dbReference type="GO" id="GO:0047324">
    <property type="term" value="F:phosphoenolpyruvate-glycerone phosphotransferase activity"/>
    <property type="evidence" value="ECO:0007669"/>
    <property type="project" value="UniProtKB-EC"/>
</dbReference>
<comment type="cofactor">
    <cofactor evidence="3">
        <name>Mg(2+)</name>
        <dbReference type="ChEBI" id="CHEBI:18420"/>
    </cofactor>
</comment>
<dbReference type="InterPro" id="IPR035895">
    <property type="entry name" value="HPr-like_sf"/>
</dbReference>
<dbReference type="KEGG" id="ntp:CRH09_33120"/>
<evidence type="ECO:0000256" key="7">
    <source>
        <dbReference type="ARBA" id="ARBA00007837"/>
    </source>
</evidence>
<evidence type="ECO:0000256" key="2">
    <source>
        <dbReference type="ARBA" id="ARBA00001113"/>
    </source>
</evidence>
<accession>A0A291RSJ2</accession>
<dbReference type="InterPro" id="IPR036662">
    <property type="entry name" value="PTS_EIIA_man-typ_sf"/>
</dbReference>
<dbReference type="SUPFAM" id="SSF47831">
    <property type="entry name" value="Enzyme I of the PEP:sugar phosphotransferase system HPr-binding (sub)domain"/>
    <property type="match status" value="1"/>
</dbReference>
<keyword evidence="14 24" id="KW-0808">Transferase</keyword>
<reference evidence="24 25" key="1">
    <citation type="submission" date="2017-10" db="EMBL/GenBank/DDBJ databases">
        <title>Comparative genomics between pathogenic Norcardia.</title>
        <authorList>
            <person name="Zeng L."/>
        </authorList>
    </citation>
    <scope>NUCLEOTIDE SEQUENCE [LARGE SCALE GENOMIC DNA]</scope>
    <source>
        <strain evidence="24 25">NC_YFY_NT001</strain>
    </source>
</reference>
<dbReference type="GO" id="GO:0016020">
    <property type="term" value="C:membrane"/>
    <property type="evidence" value="ECO:0007669"/>
    <property type="project" value="InterPro"/>
</dbReference>
<dbReference type="NCBIfam" id="TIGR02364">
    <property type="entry name" value="dha_pts"/>
    <property type="match status" value="1"/>
</dbReference>
<dbReference type="Pfam" id="PF00391">
    <property type="entry name" value="PEP-utilizers"/>
    <property type="match status" value="1"/>
</dbReference>
<evidence type="ECO:0000256" key="16">
    <source>
        <dbReference type="ARBA" id="ARBA00022723"/>
    </source>
</evidence>
<dbReference type="PANTHER" id="PTHR46244:SF6">
    <property type="entry name" value="PHOSPHOENOLPYRUVATE-PROTEIN PHOSPHOTRANSFERASE"/>
    <property type="match status" value="1"/>
</dbReference>
<evidence type="ECO:0000256" key="5">
    <source>
        <dbReference type="ARBA" id="ARBA00003681"/>
    </source>
</evidence>
<gene>
    <name evidence="24" type="primary">ptsP</name>
    <name evidence="24" type="ORF">CRH09_33120</name>
</gene>
<dbReference type="SUPFAM" id="SSF51621">
    <property type="entry name" value="Phosphoenolpyruvate/pyruvate domain"/>
    <property type="match status" value="1"/>
</dbReference>
<dbReference type="Gene3D" id="1.10.274.10">
    <property type="entry name" value="PtsI, HPr-binding domain"/>
    <property type="match status" value="1"/>
</dbReference>
<dbReference type="SUPFAM" id="SSF52009">
    <property type="entry name" value="Phosphohistidine domain"/>
    <property type="match status" value="1"/>
</dbReference>
<dbReference type="GeneID" id="88362114"/>
<feature type="chain" id="PRO_5013194606" description="Phosphocarrier protein HPr" evidence="21">
    <location>
        <begin position="22"/>
        <end position="850"/>
    </location>
</feature>
<dbReference type="Gene3D" id="3.30.1340.10">
    <property type="entry name" value="HPr-like"/>
    <property type="match status" value="1"/>
</dbReference>
<dbReference type="InterPro" id="IPR050499">
    <property type="entry name" value="PEP-utilizing_PTS_enzyme"/>
</dbReference>
<keyword evidence="11" id="KW-0813">Transport</keyword>
<dbReference type="InterPro" id="IPR006318">
    <property type="entry name" value="PTS_EI-like"/>
</dbReference>
<sequence>MIGIVVVSHSLSLAQAAVALAAEMVHGQEVRIGVAAGLDEHTFGTDAVAVAEAIGAADSGDGVLVLMDLGSAVLSAELALELMDSPHEVRLSAAPVIEGLIAAAVSAAGGAALGEAAAEAENALLGKRTQLGGEQEQAAEPPPESTGDRVAAHFVVTNPHGLHARPAARLVAELRGLDAEVRMRNRTTDSAPVSGRSLSRIAALGILAGHEVEITATGPDASTAVDRVSALAAREFDEAGAGEFANRLGVADSSSQHADSSSRRADSSSRRAFGRDLTEDSGQKHAGITSVAASRGGPFPASTGIAIGPARHLHAAEFELPEHPAGSPEQEQERLNGAIALARNVIRESSARVSGAGGAAEAEIFQAHLLLLDDEDLREAVRRRIADGQAGATAWAHEWSTAATALERLPDEYQRARAADVRAVRDQVLAALLGVDAETIDGSGILVAADLTPAQAANLDPAVVAGIVLAQGSPTAHSAILARTRGIPAVVGAGPAVLDIAEGATVALDGATGRLAIDPDPAVLAEFTTRAAEQRERARAAAAAAHEPAVTMDGGIVPVAANVGSLADATAAMHAGADLSGLVRTEFLFLGREHAPSVDEQERMYRQLAEAFGGRRIVLRTLDVGGDKPLPYIAQPREANPFLGLRGLRLALAHPELLRDQLRAIVRVAADHPVSVMFPMVTTVDEVRAARGILEEVLPQGVSLDVGIMVEVPAAAAKTTVLAEHVDFFSIGTNDLTQYAAAVERGNDTVAALADPLDPGVLRLIDLVCRGAGATPVAVCGELAADPLAIPLLLGMGVTELSVAPPAVAATKAAVRDLDRARCSALAVRAFVCESATDVRALVRADRRLP</sequence>
<evidence type="ECO:0000256" key="13">
    <source>
        <dbReference type="ARBA" id="ARBA00022597"/>
    </source>
</evidence>
<feature type="compositionally biased region" description="Basic and acidic residues" evidence="20">
    <location>
        <begin position="260"/>
        <end position="283"/>
    </location>
</feature>
<dbReference type="InterPro" id="IPR000121">
    <property type="entry name" value="PEP_util_C"/>
</dbReference>
<dbReference type="PANTHER" id="PTHR46244">
    <property type="entry name" value="PHOSPHOENOLPYRUVATE-PROTEIN PHOSPHOTRANSFERASE"/>
    <property type="match status" value="1"/>
</dbReference>
<comment type="function">
    <text evidence="5">General (non sugar-specific) component of the phosphoenolpyruvate-dependent sugar phosphotransferase system (sugar PTS). This major carbohydrate active-transport system catalyzes the phosphorylation of incoming sugar substrates concomitantly with their translocation across the cell membrane. The phosphoryl group from phosphoenolpyruvate (PEP) is transferred to the phosphoryl carrier protein HPr by enzyme I. Phospho-HPr then transfers it to the PTS EIIA domain.</text>
</comment>
<dbReference type="InterPro" id="IPR015813">
    <property type="entry name" value="Pyrv/PenolPyrv_kinase-like_dom"/>
</dbReference>
<dbReference type="InterPro" id="IPR000032">
    <property type="entry name" value="HPr-like"/>
</dbReference>
<keyword evidence="24" id="KW-0670">Pyruvate</keyword>
<dbReference type="PROSITE" id="PS51350">
    <property type="entry name" value="PTS_HPR_DOM"/>
    <property type="match status" value="1"/>
</dbReference>
<evidence type="ECO:0000256" key="14">
    <source>
        <dbReference type="ARBA" id="ARBA00022679"/>
    </source>
</evidence>
<proteinExistence type="inferred from homology"/>
<dbReference type="CDD" id="cd00367">
    <property type="entry name" value="PTS-HPr_like"/>
    <property type="match status" value="1"/>
</dbReference>
<evidence type="ECO:0000256" key="10">
    <source>
        <dbReference type="ARBA" id="ARBA00020422"/>
    </source>
</evidence>
<dbReference type="EMBL" id="CP023778">
    <property type="protein sequence ID" value="ATL70305.1"/>
    <property type="molecule type" value="Genomic_DNA"/>
</dbReference>
<evidence type="ECO:0000256" key="12">
    <source>
        <dbReference type="ARBA" id="ARBA00022490"/>
    </source>
</evidence>
<comment type="function">
    <text evidence="4">Component of the dihydroxyacetone kinase complex, which is responsible for the phosphoenolpyruvate (PEP)-dependent phosphorylation of dihydroxyacetone. DhaM serves as the phosphoryl donor. Is phosphorylated by phosphoenolpyruvate in an EI- and HPr-dependent reaction, and a phosphorelay system on histidine residues finally leads to phosphoryl transfer to DhaL and dihydroxyacetone.</text>
</comment>
<dbReference type="InterPro" id="IPR001020">
    <property type="entry name" value="PTS_HPr_His_P_site"/>
</dbReference>
<dbReference type="RefSeq" id="WP_098697287.1">
    <property type="nucleotide sequence ID" value="NZ_CP023778.1"/>
</dbReference>
<evidence type="ECO:0000256" key="21">
    <source>
        <dbReference type="SAM" id="SignalP"/>
    </source>
</evidence>
<evidence type="ECO:0000256" key="15">
    <source>
        <dbReference type="ARBA" id="ARBA00022683"/>
    </source>
</evidence>
<evidence type="ECO:0000256" key="3">
    <source>
        <dbReference type="ARBA" id="ARBA00001946"/>
    </source>
</evidence>
<dbReference type="Pfam" id="PF00381">
    <property type="entry name" value="PTS-HPr"/>
    <property type="match status" value="1"/>
</dbReference>
<keyword evidence="13" id="KW-0762">Sugar transport</keyword>
<evidence type="ECO:0000256" key="19">
    <source>
        <dbReference type="ARBA" id="ARBA00046577"/>
    </source>
</evidence>
<keyword evidence="17" id="KW-0418">Kinase</keyword>
<dbReference type="GO" id="GO:0008965">
    <property type="term" value="F:phosphoenolpyruvate-protein phosphotransferase activity"/>
    <property type="evidence" value="ECO:0007669"/>
    <property type="project" value="UniProtKB-EC"/>
</dbReference>
<keyword evidence="18" id="KW-0460">Magnesium</keyword>
<evidence type="ECO:0000256" key="6">
    <source>
        <dbReference type="ARBA" id="ARBA00004496"/>
    </source>
</evidence>
<evidence type="ECO:0000256" key="1">
    <source>
        <dbReference type="ARBA" id="ARBA00000683"/>
    </source>
</evidence>
<dbReference type="Proteomes" id="UP000221961">
    <property type="component" value="Chromosome"/>
</dbReference>
<evidence type="ECO:0000256" key="8">
    <source>
        <dbReference type="ARBA" id="ARBA00012095"/>
    </source>
</evidence>
<dbReference type="GO" id="GO:0009401">
    <property type="term" value="P:phosphoenolpyruvate-dependent sugar phosphotransferase system"/>
    <property type="evidence" value="ECO:0007669"/>
    <property type="project" value="UniProtKB-KW"/>
</dbReference>
<dbReference type="InterPro" id="IPR008731">
    <property type="entry name" value="PTS_EIN"/>
</dbReference>
<dbReference type="NCBIfam" id="TIGR01417">
    <property type="entry name" value="PTS_I_fam"/>
    <property type="match status" value="1"/>
</dbReference>
<dbReference type="Pfam" id="PF05524">
    <property type="entry name" value="PEP-utilisers_N"/>
    <property type="match status" value="1"/>
</dbReference>
<evidence type="ECO:0000256" key="18">
    <source>
        <dbReference type="ARBA" id="ARBA00022842"/>
    </source>
</evidence>
<keyword evidence="21" id="KW-0732">Signal</keyword>
<comment type="subcellular location">
    <subcellularLocation>
        <location evidence="6">Cytoplasm</location>
    </subcellularLocation>
</comment>
<keyword evidence="16" id="KW-0479">Metal-binding</keyword>
<dbReference type="Gene3D" id="3.50.30.10">
    <property type="entry name" value="Phosphohistidine domain"/>
    <property type="match status" value="1"/>
</dbReference>
<feature type="signal peptide" evidence="21">
    <location>
        <begin position="1"/>
        <end position="21"/>
    </location>
</feature>
<comment type="subunit">
    <text evidence="19">Homodimer. The dihydroxyacetone kinase complex is composed of a homodimer of DhaM, a homodimer of DhaK and the subunit DhaL.</text>
</comment>
<evidence type="ECO:0000256" key="11">
    <source>
        <dbReference type="ARBA" id="ARBA00022448"/>
    </source>
</evidence>
<keyword evidence="15" id="KW-0598">Phosphotransferase system</keyword>
<dbReference type="GO" id="GO:0005737">
    <property type="term" value="C:cytoplasm"/>
    <property type="evidence" value="ECO:0007669"/>
    <property type="project" value="UniProtKB-SubCell"/>
</dbReference>
<dbReference type="InterPro" id="IPR036618">
    <property type="entry name" value="PtsI_HPr-bd_sf"/>
</dbReference>
<dbReference type="Pfam" id="PF03610">
    <property type="entry name" value="EIIA-man"/>
    <property type="match status" value="1"/>
</dbReference>
<dbReference type="PRINTS" id="PR01736">
    <property type="entry name" value="PHPHTRNFRASE"/>
</dbReference>
<dbReference type="EC" id="2.7.1.121" evidence="8"/>
<dbReference type="PROSITE" id="PS51096">
    <property type="entry name" value="PTS_EIIA_TYPE_4"/>
    <property type="match status" value="1"/>
</dbReference>
<evidence type="ECO:0000256" key="20">
    <source>
        <dbReference type="SAM" id="MobiDB-lite"/>
    </source>
</evidence>
<evidence type="ECO:0000259" key="22">
    <source>
        <dbReference type="PROSITE" id="PS51096"/>
    </source>
</evidence>
<dbReference type="AlphaFoldDB" id="A0A291RSJ2"/>
<dbReference type="InterPro" id="IPR012844">
    <property type="entry name" value="DhaM_N"/>
</dbReference>
<organism evidence="24 25">
    <name type="scientific">Nocardia terpenica</name>
    <dbReference type="NCBI Taxonomy" id="455432"/>
    <lineage>
        <taxon>Bacteria</taxon>
        <taxon>Bacillati</taxon>
        <taxon>Actinomycetota</taxon>
        <taxon>Actinomycetes</taxon>
        <taxon>Mycobacteriales</taxon>
        <taxon>Nocardiaceae</taxon>
        <taxon>Nocardia</taxon>
    </lineage>
</organism>
<protein>
    <recommendedName>
        <fullName evidence="10">Phosphocarrier protein HPr</fullName>
        <ecNumber evidence="8">2.7.1.121</ecNumber>
        <ecNumber evidence="9">2.7.3.9</ecNumber>
    </recommendedName>
</protein>
<dbReference type="PROSITE" id="PS00369">
    <property type="entry name" value="PTS_HPR_HIS"/>
    <property type="match status" value="1"/>
</dbReference>
<dbReference type="GO" id="GO:0046872">
    <property type="term" value="F:metal ion binding"/>
    <property type="evidence" value="ECO:0007669"/>
    <property type="project" value="UniProtKB-KW"/>
</dbReference>
<comment type="catalytic activity">
    <reaction evidence="2">
        <text>dihydroxyacetone + phosphoenolpyruvate = dihydroxyacetone phosphate + pyruvate</text>
        <dbReference type="Rhea" id="RHEA:18381"/>
        <dbReference type="ChEBI" id="CHEBI:15361"/>
        <dbReference type="ChEBI" id="CHEBI:16016"/>
        <dbReference type="ChEBI" id="CHEBI:57642"/>
        <dbReference type="ChEBI" id="CHEBI:58702"/>
        <dbReference type="EC" id="2.7.1.121"/>
    </reaction>
</comment>
<keyword evidence="12" id="KW-0963">Cytoplasm</keyword>
<dbReference type="InterPro" id="IPR008279">
    <property type="entry name" value="PEP-util_enz_mobile_dom"/>
</dbReference>
<feature type="region of interest" description="Disordered" evidence="20">
    <location>
        <begin position="250"/>
        <end position="285"/>
    </location>
</feature>
<dbReference type="InterPro" id="IPR040442">
    <property type="entry name" value="Pyrv_kinase-like_dom_sf"/>
</dbReference>
<dbReference type="Pfam" id="PF02896">
    <property type="entry name" value="PEP-utilizers_C"/>
    <property type="match status" value="1"/>
</dbReference>
<feature type="domain" description="HPr" evidence="23">
    <location>
        <begin position="149"/>
        <end position="239"/>
    </location>
</feature>
<dbReference type="NCBIfam" id="TIGR01003">
    <property type="entry name" value="PTS_HPr_family"/>
    <property type="match status" value="1"/>
</dbReference>
<name>A0A291RSJ2_9NOCA</name>
<dbReference type="PRINTS" id="PR00107">
    <property type="entry name" value="PHOSPHOCPHPR"/>
</dbReference>
<dbReference type="EC" id="2.7.3.9" evidence="9"/>
<dbReference type="InterPro" id="IPR004701">
    <property type="entry name" value="PTS_EIIA_man-typ"/>
</dbReference>
<comment type="catalytic activity">
    <reaction evidence="1">
        <text>L-histidyl-[protein] + phosphoenolpyruvate = N(pros)-phospho-L-histidyl-[protein] + pyruvate</text>
        <dbReference type="Rhea" id="RHEA:23880"/>
        <dbReference type="Rhea" id="RHEA-COMP:9745"/>
        <dbReference type="Rhea" id="RHEA-COMP:9746"/>
        <dbReference type="ChEBI" id="CHEBI:15361"/>
        <dbReference type="ChEBI" id="CHEBI:29979"/>
        <dbReference type="ChEBI" id="CHEBI:58702"/>
        <dbReference type="ChEBI" id="CHEBI:64837"/>
        <dbReference type="EC" id="2.7.3.9"/>
    </reaction>
</comment>
<feature type="domain" description="PTS EIIA type-4" evidence="22">
    <location>
        <begin position="1"/>
        <end position="131"/>
    </location>
</feature>
<evidence type="ECO:0000256" key="9">
    <source>
        <dbReference type="ARBA" id="ARBA00012232"/>
    </source>
</evidence>
<evidence type="ECO:0000259" key="23">
    <source>
        <dbReference type="PROSITE" id="PS51350"/>
    </source>
</evidence>
<dbReference type="Gene3D" id="3.20.20.60">
    <property type="entry name" value="Phosphoenolpyruvate-binding domains"/>
    <property type="match status" value="1"/>
</dbReference>
<dbReference type="Gene3D" id="3.40.50.510">
    <property type="entry name" value="Phosphotransferase system, mannose-type IIA component"/>
    <property type="match status" value="1"/>
</dbReference>